<dbReference type="RefSeq" id="WP_212008548.1">
    <property type="nucleotide sequence ID" value="NZ_JAAFYZ010000020.1"/>
</dbReference>
<evidence type="ECO:0000313" key="2">
    <source>
        <dbReference type="Proteomes" id="UP000730482"/>
    </source>
</evidence>
<sequence>MTTTESRANRADHQAYIEAVRVALLLEDIRVGDATFNTGTVRSASMTLLPPDDDFDDPWHHTFVSAERVELRWTEEDGWFLLALHAGAGRRLPTIWRAGFGAVLPANEIRAWLAVLLTMPGVSPSQDDGPYRSHQSDDAAFEASLAFYAI</sequence>
<dbReference type="EMBL" id="JAAFYZ010000020">
    <property type="protein sequence ID" value="MBS2546916.1"/>
    <property type="molecule type" value="Genomic_DNA"/>
</dbReference>
<reference evidence="1 2" key="1">
    <citation type="submission" date="2020-02" db="EMBL/GenBank/DDBJ databases">
        <title>Acidophilic actinobacteria isolated from forest soil.</title>
        <authorList>
            <person name="Golinska P."/>
        </authorList>
    </citation>
    <scope>NUCLEOTIDE SEQUENCE [LARGE SCALE GENOMIC DNA]</scope>
    <source>
        <strain evidence="1 2">NL8</strain>
    </source>
</reference>
<accession>A0ABS5KLJ4</accession>
<evidence type="ECO:0000313" key="1">
    <source>
        <dbReference type="EMBL" id="MBS2546916.1"/>
    </source>
</evidence>
<dbReference type="Proteomes" id="UP000730482">
    <property type="component" value="Unassembled WGS sequence"/>
</dbReference>
<evidence type="ECO:0008006" key="3">
    <source>
        <dbReference type="Google" id="ProtNLM"/>
    </source>
</evidence>
<comment type="caution">
    <text evidence="1">The sequence shown here is derived from an EMBL/GenBank/DDBJ whole genome shotgun (WGS) entry which is preliminary data.</text>
</comment>
<organism evidence="1 2">
    <name type="scientific">Catenulispora pinistramenti</name>
    <dbReference type="NCBI Taxonomy" id="2705254"/>
    <lineage>
        <taxon>Bacteria</taxon>
        <taxon>Bacillati</taxon>
        <taxon>Actinomycetota</taxon>
        <taxon>Actinomycetes</taxon>
        <taxon>Catenulisporales</taxon>
        <taxon>Catenulisporaceae</taxon>
        <taxon>Catenulispora</taxon>
    </lineage>
</organism>
<proteinExistence type="predicted"/>
<keyword evidence="2" id="KW-1185">Reference proteome</keyword>
<protein>
    <recommendedName>
        <fullName evidence="3">DUF317 domain-containing protein</fullName>
    </recommendedName>
</protein>
<name>A0ABS5KLJ4_9ACTN</name>
<gene>
    <name evidence="1" type="ORF">KGQ19_08535</name>
</gene>